<dbReference type="CDD" id="cd08276">
    <property type="entry name" value="MDR7"/>
    <property type="match status" value="1"/>
</dbReference>
<dbReference type="InterPro" id="IPR011032">
    <property type="entry name" value="GroES-like_sf"/>
</dbReference>
<proteinExistence type="predicted"/>
<evidence type="ECO:0000313" key="2">
    <source>
        <dbReference type="EMBL" id="SFU53800.1"/>
    </source>
</evidence>
<dbReference type="RefSeq" id="WP_074974512.1">
    <property type="nucleotide sequence ID" value="NZ_FPBZ01000006.1"/>
</dbReference>
<feature type="domain" description="Enoyl reductase (ER)" evidence="1">
    <location>
        <begin position="12"/>
        <end position="334"/>
    </location>
</feature>
<organism evidence="2 3">
    <name type="scientific">Nitrosospira multiformis</name>
    <dbReference type="NCBI Taxonomy" id="1231"/>
    <lineage>
        <taxon>Bacteria</taxon>
        <taxon>Pseudomonadati</taxon>
        <taxon>Pseudomonadota</taxon>
        <taxon>Betaproteobacteria</taxon>
        <taxon>Nitrosomonadales</taxon>
        <taxon>Nitrosomonadaceae</taxon>
        <taxon>Nitrosospira</taxon>
    </lineage>
</organism>
<dbReference type="PANTHER" id="PTHR45033">
    <property type="match status" value="1"/>
</dbReference>
<dbReference type="GO" id="GO:0016491">
    <property type="term" value="F:oxidoreductase activity"/>
    <property type="evidence" value="ECO:0007669"/>
    <property type="project" value="InterPro"/>
</dbReference>
<dbReference type="InterPro" id="IPR020843">
    <property type="entry name" value="ER"/>
</dbReference>
<protein>
    <submittedName>
        <fullName evidence="2">NADPH:quinone reductase</fullName>
    </submittedName>
</protein>
<dbReference type="AlphaFoldDB" id="A0A1I7GZH2"/>
<dbReference type="Gene3D" id="3.90.180.10">
    <property type="entry name" value="Medium-chain alcohol dehydrogenases, catalytic domain"/>
    <property type="match status" value="1"/>
</dbReference>
<evidence type="ECO:0000313" key="3">
    <source>
        <dbReference type="Proteomes" id="UP000182649"/>
    </source>
</evidence>
<name>A0A1I7GZH2_9PROT</name>
<dbReference type="SUPFAM" id="SSF51735">
    <property type="entry name" value="NAD(P)-binding Rossmann-fold domains"/>
    <property type="match status" value="1"/>
</dbReference>
<dbReference type="SMART" id="SM00829">
    <property type="entry name" value="PKS_ER"/>
    <property type="match status" value="1"/>
</dbReference>
<dbReference type="Proteomes" id="UP000182649">
    <property type="component" value="Unassembled WGS sequence"/>
</dbReference>
<dbReference type="PANTHER" id="PTHR45033:SF2">
    <property type="entry name" value="ZINC-TYPE ALCOHOL DEHYDROGENASE-LIKE PROTEIN C1773.06C"/>
    <property type="match status" value="1"/>
</dbReference>
<dbReference type="SUPFAM" id="SSF50129">
    <property type="entry name" value="GroES-like"/>
    <property type="match status" value="1"/>
</dbReference>
<dbReference type="InterPro" id="IPR013149">
    <property type="entry name" value="ADH-like_C"/>
</dbReference>
<dbReference type="Pfam" id="PF00107">
    <property type="entry name" value="ADH_zinc_N"/>
    <property type="match status" value="1"/>
</dbReference>
<gene>
    <name evidence="2" type="ORF">SAMN05216417_106121</name>
</gene>
<reference evidence="2 3" key="1">
    <citation type="submission" date="2016-10" db="EMBL/GenBank/DDBJ databases">
        <authorList>
            <person name="de Groot N.N."/>
        </authorList>
    </citation>
    <scope>NUCLEOTIDE SEQUENCE [LARGE SCALE GENOMIC DNA]</scope>
    <source>
        <strain evidence="2 3">Nl14</strain>
    </source>
</reference>
<dbReference type="InterPro" id="IPR036291">
    <property type="entry name" value="NAD(P)-bd_dom_sf"/>
</dbReference>
<accession>A0A1I7GZH2</accession>
<dbReference type="EMBL" id="FPBZ01000006">
    <property type="protein sequence ID" value="SFU53800.1"/>
    <property type="molecule type" value="Genomic_DNA"/>
</dbReference>
<dbReference type="InterPro" id="IPR013154">
    <property type="entry name" value="ADH-like_N"/>
</dbReference>
<dbReference type="Gene3D" id="3.40.50.720">
    <property type="entry name" value="NAD(P)-binding Rossmann-like Domain"/>
    <property type="match status" value="1"/>
</dbReference>
<dbReference type="InterPro" id="IPR052711">
    <property type="entry name" value="Zinc_ADH-like"/>
</dbReference>
<dbReference type="OrthoDB" id="9787435at2"/>
<dbReference type="Pfam" id="PF08240">
    <property type="entry name" value="ADH_N"/>
    <property type="match status" value="1"/>
</dbReference>
<sequence>MTNKAIYVQPGGGFDRVTLDTCESMAPEAGEITVRIRASSLNYHDYAVVSGMWPPAVPRIPMSDGAGEVVAVGEGVNEFAIGDHVVSTFFPGWQEGQPEIDDMGTVPGDGVDGFACQQVTMAAIGFTHAPKGYSHAEAATLTCAGLTAWRALMVDGPLKPGETVLIQGTGGVSVFALQFAKVAGATVIATSSSDAKLARLETLGADHLINYRKHENWGDLVRELTAGRGVDHVIEVGGPATLAQSMVAARIGGHIAVVGILSGMTGTLPLLSVLTRQLRLQGLVVGSRRHQIEMIRAIEATGLRPIIDRHFPLEELVEAFRYQETNRHFGKICLDI</sequence>
<evidence type="ECO:0000259" key="1">
    <source>
        <dbReference type="SMART" id="SM00829"/>
    </source>
</evidence>